<dbReference type="AlphaFoldDB" id="A0A2Z3H0G4"/>
<proteinExistence type="predicted"/>
<evidence type="ECO:0000313" key="1">
    <source>
        <dbReference type="EMBL" id="AWM37076.1"/>
    </source>
</evidence>
<sequence length="97" mass="10824">MTTPTPLLQRVAAAIRKVPLSISSTRRSGENGLRNAEEVAQAALDACHAEELTAALRVNDSVIRDIRQRDARWHDDELVKQLLERNRALLAKLEGRS</sequence>
<name>A0A2Z3H0G4_9BACT</name>
<protein>
    <submittedName>
        <fullName evidence="1">Uncharacterized protein</fullName>
    </submittedName>
</protein>
<reference evidence="1 2" key="1">
    <citation type="submission" date="2018-01" db="EMBL/GenBank/DDBJ databases">
        <title>G. obscuriglobus.</title>
        <authorList>
            <person name="Franke J."/>
            <person name="Blomberg W."/>
            <person name="Selmecki A."/>
        </authorList>
    </citation>
    <scope>NUCLEOTIDE SEQUENCE [LARGE SCALE GENOMIC DNA]</scope>
    <source>
        <strain evidence="1 2">DSM 5831</strain>
    </source>
</reference>
<keyword evidence="2" id="KW-1185">Reference proteome</keyword>
<gene>
    <name evidence="1" type="ORF">C1280_08595</name>
</gene>
<organism evidence="1 2">
    <name type="scientific">Gemmata obscuriglobus</name>
    <dbReference type="NCBI Taxonomy" id="114"/>
    <lineage>
        <taxon>Bacteria</taxon>
        <taxon>Pseudomonadati</taxon>
        <taxon>Planctomycetota</taxon>
        <taxon>Planctomycetia</taxon>
        <taxon>Gemmatales</taxon>
        <taxon>Gemmataceae</taxon>
        <taxon>Gemmata</taxon>
    </lineage>
</organism>
<dbReference type="KEGG" id="gog:C1280_08595"/>
<dbReference type="Proteomes" id="UP000245802">
    <property type="component" value="Chromosome"/>
</dbReference>
<dbReference type="RefSeq" id="WP_010033485.1">
    <property type="nucleotide sequence ID" value="NZ_CP025958.1"/>
</dbReference>
<accession>A0A2Z3H0G4</accession>
<dbReference type="EMBL" id="CP025958">
    <property type="protein sequence ID" value="AWM37076.1"/>
    <property type="molecule type" value="Genomic_DNA"/>
</dbReference>
<evidence type="ECO:0000313" key="2">
    <source>
        <dbReference type="Proteomes" id="UP000245802"/>
    </source>
</evidence>